<evidence type="ECO:0000313" key="1">
    <source>
        <dbReference type="EMBL" id="MFC4071917.1"/>
    </source>
</evidence>
<dbReference type="EMBL" id="JBHSBL010000029">
    <property type="protein sequence ID" value="MFC4071917.1"/>
    <property type="molecule type" value="Genomic_DNA"/>
</dbReference>
<keyword evidence="2" id="KW-1185">Reference proteome</keyword>
<proteinExistence type="predicted"/>
<comment type="caution">
    <text evidence="1">The sequence shown here is derived from an EMBL/GenBank/DDBJ whole genome shotgun (WGS) entry which is preliminary data.</text>
</comment>
<sequence length="245" mass="25943">MSRTALSVAEDAFRLLVCQPAPLVFDGRPVAGLPDRLLPLDELRTLLVAGAGSEVSDPVWRTLAVRARDDGPAWVVGAVGVALPGLTRMAARLRVAAPGMADDIDSELMAGFLAAVRTADLVPPRVWLRLCWAAWRAGDQARKTDSLLELPADVAVGSRSPRRPYGHPDIVLGRAVRAGVLTADQADLIGATRLGDVLIEQIAAAGGESGSVVRMRRRRAELKLVAALHRGDLALPAVRVGGRRG</sequence>
<name>A0ABV8J5M2_9ACTN</name>
<dbReference type="Proteomes" id="UP001595867">
    <property type="component" value="Unassembled WGS sequence"/>
</dbReference>
<dbReference type="RefSeq" id="WP_378072789.1">
    <property type="nucleotide sequence ID" value="NZ_JBHSBL010000029.1"/>
</dbReference>
<evidence type="ECO:0000313" key="2">
    <source>
        <dbReference type="Proteomes" id="UP001595867"/>
    </source>
</evidence>
<reference evidence="2" key="1">
    <citation type="journal article" date="2019" name="Int. J. Syst. Evol. Microbiol.">
        <title>The Global Catalogue of Microorganisms (GCM) 10K type strain sequencing project: providing services to taxonomists for standard genome sequencing and annotation.</title>
        <authorList>
            <consortium name="The Broad Institute Genomics Platform"/>
            <consortium name="The Broad Institute Genome Sequencing Center for Infectious Disease"/>
            <person name="Wu L."/>
            <person name="Ma J."/>
        </authorList>
    </citation>
    <scope>NUCLEOTIDE SEQUENCE [LARGE SCALE GENOMIC DNA]</scope>
    <source>
        <strain evidence="2">TBRC 5832</strain>
    </source>
</reference>
<protein>
    <submittedName>
        <fullName evidence="1">Uncharacterized protein</fullName>
    </submittedName>
</protein>
<accession>A0ABV8J5M2</accession>
<organism evidence="1 2">
    <name type="scientific">Actinoplanes subglobosus</name>
    <dbReference type="NCBI Taxonomy" id="1547892"/>
    <lineage>
        <taxon>Bacteria</taxon>
        <taxon>Bacillati</taxon>
        <taxon>Actinomycetota</taxon>
        <taxon>Actinomycetes</taxon>
        <taxon>Micromonosporales</taxon>
        <taxon>Micromonosporaceae</taxon>
        <taxon>Actinoplanes</taxon>
    </lineage>
</organism>
<gene>
    <name evidence="1" type="ORF">ACFO0C_43885</name>
</gene>